<dbReference type="PANTHER" id="PTHR47623:SF1">
    <property type="entry name" value="OS09G0287300 PROTEIN"/>
    <property type="match status" value="1"/>
</dbReference>
<organism evidence="1 2">
    <name type="scientific">Ciceribacter naphthalenivorans</name>
    <dbReference type="NCBI Taxonomy" id="1118451"/>
    <lineage>
        <taxon>Bacteria</taxon>
        <taxon>Pseudomonadati</taxon>
        <taxon>Pseudomonadota</taxon>
        <taxon>Alphaproteobacteria</taxon>
        <taxon>Hyphomicrobiales</taxon>
        <taxon>Rhizobiaceae</taxon>
        <taxon>Ciceribacter</taxon>
    </lineage>
</organism>
<evidence type="ECO:0000313" key="1">
    <source>
        <dbReference type="EMBL" id="GEO85855.1"/>
    </source>
</evidence>
<dbReference type="EMBL" id="BJZP01000013">
    <property type="protein sequence ID" value="GEO85855.1"/>
    <property type="molecule type" value="Genomic_DNA"/>
</dbReference>
<name>A0A512HK87_9HYPH</name>
<dbReference type="SMART" id="SM00855">
    <property type="entry name" value="PGAM"/>
    <property type="match status" value="1"/>
</dbReference>
<proteinExistence type="predicted"/>
<dbReference type="AlphaFoldDB" id="A0A512HK87"/>
<accession>A0A512HK87</accession>
<dbReference type="CDD" id="cd07067">
    <property type="entry name" value="HP_PGM_like"/>
    <property type="match status" value="1"/>
</dbReference>
<dbReference type="Gene3D" id="3.40.50.1240">
    <property type="entry name" value="Phosphoglycerate mutase-like"/>
    <property type="match status" value="1"/>
</dbReference>
<gene>
    <name evidence="1" type="ORF">RNA01_27870</name>
</gene>
<dbReference type="PANTHER" id="PTHR47623">
    <property type="entry name" value="OS09G0287300 PROTEIN"/>
    <property type="match status" value="1"/>
</dbReference>
<protein>
    <submittedName>
        <fullName evidence="1">Phosphoglycerate mutase</fullName>
    </submittedName>
</protein>
<dbReference type="InterPro" id="IPR013078">
    <property type="entry name" value="His_Pase_superF_clade-1"/>
</dbReference>
<comment type="caution">
    <text evidence="1">The sequence shown here is derived from an EMBL/GenBank/DDBJ whole genome shotgun (WGS) entry which is preliminary data.</text>
</comment>
<dbReference type="SUPFAM" id="SSF53254">
    <property type="entry name" value="Phosphoglycerate mutase-like"/>
    <property type="match status" value="1"/>
</dbReference>
<dbReference type="OrthoDB" id="9810154at2"/>
<reference evidence="1 2" key="1">
    <citation type="submission" date="2019-07" db="EMBL/GenBank/DDBJ databases">
        <title>Whole genome shotgun sequence of Rhizobium naphthalenivorans NBRC 107585.</title>
        <authorList>
            <person name="Hosoyama A."/>
            <person name="Uohara A."/>
            <person name="Ohji S."/>
            <person name="Ichikawa N."/>
        </authorList>
    </citation>
    <scope>NUCLEOTIDE SEQUENCE [LARGE SCALE GENOMIC DNA]</scope>
    <source>
        <strain evidence="1 2">NBRC 107585</strain>
    </source>
</reference>
<dbReference type="Proteomes" id="UP000321717">
    <property type="component" value="Unassembled WGS sequence"/>
</dbReference>
<evidence type="ECO:0000313" key="2">
    <source>
        <dbReference type="Proteomes" id="UP000321717"/>
    </source>
</evidence>
<dbReference type="InterPro" id="IPR029033">
    <property type="entry name" value="His_PPase_superfam"/>
</dbReference>
<sequence length="183" mass="19771">MASSQADRPAKRQGLRLLLLRHAKSAWPDGVADEERPLNARGRASASMVGDYLAREGLVPDLALVSSARRTRETWALVGECLPRTPKVRQEPGLYAASAEDMLGVLRRVEAIFPTVLILAHNPGTQDLALLLSGAGEKSQRREIGEKYPTAGLAVIDFGLDDWGKVGAGAGFLERFVTPRMLG</sequence>
<dbReference type="RefSeq" id="WP_147180816.1">
    <property type="nucleotide sequence ID" value="NZ_BJZP01000013.1"/>
</dbReference>
<keyword evidence="2" id="KW-1185">Reference proteome</keyword>
<dbReference type="Pfam" id="PF00300">
    <property type="entry name" value="His_Phos_1"/>
    <property type="match status" value="1"/>
</dbReference>